<accession>A0ABV9FLM2</accession>
<sequence length="342" mass="37493">MRWDGQALDVDDGALPGLARAGLVRSVQTPEFEGVTFHEVLCKSALNRVPEDSPLPFRFTVNAFRGCTHACRYCFARPTHEYLDLDAGADFDSQVVVKTNIAAVLRRELARRSWHREPVALGTNTDPYQRAEGRYRLMPGIIGALTESRTPFSILTKGTLLRRDLPLLTMAAAQVPVSLSVSLAIGDPELQAALEPGTPSPRARLELIRAIADAGFDCHVMVAPVIPFLTDSTRHLDELFGSLADAGASGVTVFPMHLRGSTRGWFLNWLAQEHPALVRRYRQLYGRGAYVTPEYKQWLRGRVAPLVDRYGLGGSAGRPPEMSPQPVRELVGAGAPAALTLF</sequence>
<dbReference type="CDD" id="cd01335">
    <property type="entry name" value="Radical_SAM"/>
    <property type="match status" value="1"/>
</dbReference>
<name>A0ABV9FLM2_9NOCA</name>
<comment type="caution">
    <text evidence="5">The sequence shown here is derived from an EMBL/GenBank/DDBJ whole genome shotgun (WGS) entry which is preliminary data.</text>
</comment>
<dbReference type="PANTHER" id="PTHR43432:SF3">
    <property type="entry name" value="SLR0285 PROTEIN"/>
    <property type="match status" value="1"/>
</dbReference>
<dbReference type="SUPFAM" id="SSF102114">
    <property type="entry name" value="Radical SAM enzymes"/>
    <property type="match status" value="1"/>
</dbReference>
<keyword evidence="6" id="KW-1185">Reference proteome</keyword>
<reference evidence="6" key="1">
    <citation type="journal article" date="2019" name="Int. J. Syst. Evol. Microbiol.">
        <title>The Global Catalogue of Microorganisms (GCM) 10K type strain sequencing project: providing services to taxonomists for standard genome sequencing and annotation.</title>
        <authorList>
            <consortium name="The Broad Institute Genomics Platform"/>
            <consortium name="The Broad Institute Genome Sequencing Center for Infectious Disease"/>
            <person name="Wu L."/>
            <person name="Ma J."/>
        </authorList>
    </citation>
    <scope>NUCLEOTIDE SEQUENCE [LARGE SCALE GENOMIC DNA]</scope>
    <source>
        <strain evidence="6">CCUG 54520</strain>
    </source>
</reference>
<dbReference type="InterPro" id="IPR040086">
    <property type="entry name" value="MJ0683-like"/>
</dbReference>
<keyword evidence="1" id="KW-0479">Metal-binding</keyword>
<keyword evidence="3" id="KW-0411">Iron-sulfur</keyword>
<gene>
    <name evidence="5" type="ORF">ACFO6S_03320</name>
</gene>
<dbReference type="Pfam" id="PF04055">
    <property type="entry name" value="Radical_SAM"/>
    <property type="match status" value="1"/>
</dbReference>
<feature type="domain" description="Radical SAM core" evidence="4">
    <location>
        <begin position="53"/>
        <end position="300"/>
    </location>
</feature>
<dbReference type="Proteomes" id="UP001595914">
    <property type="component" value="Unassembled WGS sequence"/>
</dbReference>
<dbReference type="PROSITE" id="PS51918">
    <property type="entry name" value="RADICAL_SAM"/>
    <property type="match status" value="1"/>
</dbReference>
<evidence type="ECO:0000256" key="3">
    <source>
        <dbReference type="ARBA" id="ARBA00023014"/>
    </source>
</evidence>
<dbReference type="RefSeq" id="WP_378414155.1">
    <property type="nucleotide sequence ID" value="NZ_JBHSFO010000002.1"/>
</dbReference>
<dbReference type="NCBIfam" id="NF038135">
    <property type="entry name" value="rSAM_Rv2578c"/>
    <property type="match status" value="1"/>
</dbReference>
<keyword evidence="2" id="KW-0408">Iron</keyword>
<proteinExistence type="predicted"/>
<dbReference type="PANTHER" id="PTHR43432">
    <property type="entry name" value="SLR0285 PROTEIN"/>
    <property type="match status" value="1"/>
</dbReference>
<dbReference type="SFLD" id="SFLDS00029">
    <property type="entry name" value="Radical_SAM"/>
    <property type="match status" value="1"/>
</dbReference>
<dbReference type="InterPro" id="IPR007197">
    <property type="entry name" value="rSAM"/>
</dbReference>
<evidence type="ECO:0000259" key="4">
    <source>
        <dbReference type="PROSITE" id="PS51918"/>
    </source>
</evidence>
<organism evidence="5 6">
    <name type="scientific">Rhodococcus kronopolitis</name>
    <dbReference type="NCBI Taxonomy" id="1460226"/>
    <lineage>
        <taxon>Bacteria</taxon>
        <taxon>Bacillati</taxon>
        <taxon>Actinomycetota</taxon>
        <taxon>Actinomycetes</taxon>
        <taxon>Mycobacteriales</taxon>
        <taxon>Nocardiaceae</taxon>
        <taxon>Rhodococcus</taxon>
    </lineage>
</organism>
<dbReference type="Gene3D" id="3.80.30.30">
    <property type="match status" value="1"/>
</dbReference>
<protein>
    <submittedName>
        <fullName evidence="5">Rv2578c family radical SAM protein</fullName>
    </submittedName>
</protein>
<dbReference type="SFLD" id="SFLDG01084">
    <property type="entry name" value="Uncharacterised_Radical_SAM_Su"/>
    <property type="match status" value="1"/>
</dbReference>
<dbReference type="EMBL" id="JBHSFO010000002">
    <property type="protein sequence ID" value="MFC4602718.1"/>
    <property type="molecule type" value="Genomic_DNA"/>
</dbReference>
<evidence type="ECO:0000313" key="6">
    <source>
        <dbReference type="Proteomes" id="UP001595914"/>
    </source>
</evidence>
<evidence type="ECO:0000256" key="1">
    <source>
        <dbReference type="ARBA" id="ARBA00022723"/>
    </source>
</evidence>
<evidence type="ECO:0000313" key="5">
    <source>
        <dbReference type="EMBL" id="MFC4602718.1"/>
    </source>
</evidence>
<dbReference type="InterPro" id="IPR058240">
    <property type="entry name" value="rSAM_sf"/>
</dbReference>
<evidence type="ECO:0000256" key="2">
    <source>
        <dbReference type="ARBA" id="ARBA00023004"/>
    </source>
</evidence>